<organism evidence="3 4">
    <name type="scientific">Gracilariopsis chorda</name>
    <dbReference type="NCBI Taxonomy" id="448386"/>
    <lineage>
        <taxon>Eukaryota</taxon>
        <taxon>Rhodophyta</taxon>
        <taxon>Florideophyceae</taxon>
        <taxon>Rhodymeniophycidae</taxon>
        <taxon>Gracilariales</taxon>
        <taxon>Gracilariaceae</taxon>
        <taxon>Gracilariopsis</taxon>
    </lineage>
</organism>
<gene>
    <name evidence="3" type="ORF">BWQ96_03398</name>
</gene>
<dbReference type="OrthoDB" id="70224at2759"/>
<evidence type="ECO:0000313" key="4">
    <source>
        <dbReference type="Proteomes" id="UP000247409"/>
    </source>
</evidence>
<accession>A0A2V3IXN7</accession>
<dbReference type="AlphaFoldDB" id="A0A2V3IXN7"/>
<keyword evidence="4" id="KW-1185">Reference proteome</keyword>
<dbReference type="GO" id="GO:0015937">
    <property type="term" value="P:coenzyme A biosynthetic process"/>
    <property type="evidence" value="ECO:0007669"/>
    <property type="project" value="UniProtKB-ARBA"/>
</dbReference>
<dbReference type="STRING" id="448386.A0A2V3IXN7"/>
<reference evidence="3 4" key="1">
    <citation type="journal article" date="2018" name="Mol. Biol. Evol.">
        <title>Analysis of the draft genome of the red seaweed Gracilariopsis chorda provides insights into genome size evolution in Rhodophyta.</title>
        <authorList>
            <person name="Lee J."/>
            <person name="Yang E.C."/>
            <person name="Graf L."/>
            <person name="Yang J.H."/>
            <person name="Qiu H."/>
            <person name="Zel Zion U."/>
            <person name="Chan C.X."/>
            <person name="Stephens T.G."/>
            <person name="Weber A.P.M."/>
            <person name="Boo G.H."/>
            <person name="Boo S.M."/>
            <person name="Kim K.M."/>
            <person name="Shin Y."/>
            <person name="Jung M."/>
            <person name="Lee S.J."/>
            <person name="Yim H.S."/>
            <person name="Lee J.H."/>
            <person name="Bhattacharya D."/>
            <person name="Yoon H.S."/>
        </authorList>
    </citation>
    <scope>NUCLEOTIDE SEQUENCE [LARGE SCALE GENOMIC DNA]</scope>
    <source>
        <strain evidence="3 4">SKKU-2015</strain>
        <tissue evidence="3">Whole body</tissue>
    </source>
</reference>
<feature type="domain" description="DNA/pantothenate metabolism flavoprotein C-terminal" evidence="2">
    <location>
        <begin position="171"/>
        <end position="294"/>
    </location>
</feature>
<evidence type="ECO:0000313" key="3">
    <source>
        <dbReference type="EMBL" id="PXF46869.1"/>
    </source>
</evidence>
<dbReference type="PANTHER" id="PTHR12290">
    <property type="entry name" value="CORNICHON-RELATED"/>
    <property type="match status" value="1"/>
</dbReference>
<protein>
    <submittedName>
        <fullName evidence="3">Phosphopantothenate--cysteine ligase 1</fullName>
    </submittedName>
</protein>
<comment type="similarity">
    <text evidence="1">Belongs to the PPC synthetase family.</text>
</comment>
<dbReference type="EMBL" id="NBIV01000032">
    <property type="protein sequence ID" value="PXF46869.1"/>
    <property type="molecule type" value="Genomic_DNA"/>
</dbReference>
<sequence>MESVDSSLKRLGNTEHFLTFQKTDLEQFVHEARSLNLRIAVVTSGGTTVPLEQRAVRFIDNFSTGTRGATSTEKFLDLGSVDNTSGDPWRKKYAVVFLTREGSKQPYLRKVSAQHIAEACEILASQVTVRDKSIVTALTSWKTTRSRLFVIYFTTVQQYLADLFSIAQTVKPYRRSVLFFLAAAVSDYYVPFDQLSAHKIQSDTEDLVLNLQRVPKCLGSLRHDWAPEAFVASFKLETDESLLMGKARGALAKYNMHCVIGNVLDNRYEEVLIIDKKGKKLLQKGSGNEELETVLVSEIARMHEQYSKNG</sequence>
<proteinExistence type="inferred from homology"/>
<keyword evidence="3" id="KW-0436">Ligase</keyword>
<evidence type="ECO:0000256" key="1">
    <source>
        <dbReference type="ARBA" id="ARBA00005703"/>
    </source>
</evidence>
<dbReference type="Pfam" id="PF04127">
    <property type="entry name" value="DFP"/>
    <property type="match status" value="1"/>
</dbReference>
<dbReference type="SUPFAM" id="SSF102645">
    <property type="entry name" value="CoaB-like"/>
    <property type="match status" value="1"/>
</dbReference>
<dbReference type="GO" id="GO:0016874">
    <property type="term" value="F:ligase activity"/>
    <property type="evidence" value="ECO:0007669"/>
    <property type="project" value="UniProtKB-KW"/>
</dbReference>
<dbReference type="Proteomes" id="UP000247409">
    <property type="component" value="Unassembled WGS sequence"/>
</dbReference>
<dbReference type="Gene3D" id="3.40.50.10300">
    <property type="entry name" value="CoaB-like"/>
    <property type="match status" value="1"/>
</dbReference>
<comment type="caution">
    <text evidence="3">The sequence shown here is derived from an EMBL/GenBank/DDBJ whole genome shotgun (WGS) entry which is preliminary data.</text>
</comment>
<dbReference type="InterPro" id="IPR035929">
    <property type="entry name" value="CoaB-like_sf"/>
</dbReference>
<name>A0A2V3IXN7_9FLOR</name>
<dbReference type="InterPro" id="IPR007085">
    <property type="entry name" value="DNA/pantothenate-metab_flavo_C"/>
</dbReference>
<evidence type="ECO:0000259" key="2">
    <source>
        <dbReference type="Pfam" id="PF04127"/>
    </source>
</evidence>